<name>A0A1I4J1X9_9FIRM</name>
<evidence type="ECO:0000313" key="1">
    <source>
        <dbReference type="EMBL" id="SFL60569.1"/>
    </source>
</evidence>
<reference evidence="2" key="1">
    <citation type="submission" date="2016-10" db="EMBL/GenBank/DDBJ databases">
        <authorList>
            <person name="Varghese N."/>
            <person name="Submissions S."/>
        </authorList>
    </citation>
    <scope>NUCLEOTIDE SEQUENCE [LARGE SCALE GENOMIC DNA]</scope>
    <source>
        <strain evidence="2">DSM 13327</strain>
    </source>
</reference>
<gene>
    <name evidence="1" type="ORF">SAMN04490355_1010112</name>
</gene>
<keyword evidence="2" id="KW-1185">Reference proteome</keyword>
<dbReference type="STRING" id="1123291.SAMN04490355_1010112"/>
<evidence type="ECO:0000313" key="2">
    <source>
        <dbReference type="Proteomes" id="UP000199520"/>
    </source>
</evidence>
<organism evidence="1 2">
    <name type="scientific">Pelosinus propionicus DSM 13327</name>
    <dbReference type="NCBI Taxonomy" id="1123291"/>
    <lineage>
        <taxon>Bacteria</taxon>
        <taxon>Bacillati</taxon>
        <taxon>Bacillota</taxon>
        <taxon>Negativicutes</taxon>
        <taxon>Selenomonadales</taxon>
        <taxon>Sporomusaceae</taxon>
        <taxon>Pelosinus</taxon>
    </lineage>
</organism>
<sequence length="167" mass="18173">MEDDRKGKSLLDCCCDLIFENMPANRPPWVALPAWLQATATGEICGKGNEGHIEVSAQGLIPLGVYTLFFVTERGVWPAAPLGVTYTADGFDPNRLVVNHDGTLNYYVAPLDYNPFRGIPTPSGNVKITSVIISLHTNRLTNGINLGQPNVNVFSQLTAPMCSLRID</sequence>
<dbReference type="AlphaFoldDB" id="A0A1I4J1X9"/>
<protein>
    <submittedName>
        <fullName evidence="1">Uncharacterized protein</fullName>
    </submittedName>
</protein>
<dbReference type="RefSeq" id="WP_090934571.1">
    <property type="nucleotide sequence ID" value="NZ_FOTS01000010.1"/>
</dbReference>
<dbReference type="EMBL" id="FOTS01000010">
    <property type="protein sequence ID" value="SFL60569.1"/>
    <property type="molecule type" value="Genomic_DNA"/>
</dbReference>
<dbReference type="Proteomes" id="UP000199520">
    <property type="component" value="Unassembled WGS sequence"/>
</dbReference>
<dbReference type="OrthoDB" id="1680178at2"/>
<proteinExistence type="predicted"/>
<accession>A0A1I4J1X9</accession>